<evidence type="ECO:0000313" key="3">
    <source>
        <dbReference type="EMBL" id="MCH7320731.1"/>
    </source>
</evidence>
<proteinExistence type="predicted"/>
<keyword evidence="4" id="KW-1185">Reference proteome</keyword>
<feature type="domain" description="Resolvase/invertase-type recombinase catalytic" evidence="2">
    <location>
        <begin position="1"/>
        <end position="17"/>
    </location>
</feature>
<comment type="caution">
    <text evidence="3">The sequence shown here is derived from an EMBL/GenBank/DDBJ whole genome shotgun (WGS) entry which is preliminary data.</text>
</comment>
<name>A0ABS9U8S9_9BACL</name>
<feature type="compositionally biased region" description="Basic and acidic residues" evidence="1">
    <location>
        <begin position="25"/>
        <end position="34"/>
    </location>
</feature>
<evidence type="ECO:0000259" key="2">
    <source>
        <dbReference type="PROSITE" id="PS51736"/>
    </source>
</evidence>
<protein>
    <submittedName>
        <fullName evidence="3">Winged helix-turn-helix transcriptional regulator</fullName>
    </submittedName>
</protein>
<feature type="region of interest" description="Disordered" evidence="1">
    <location>
        <begin position="1"/>
        <end position="34"/>
    </location>
</feature>
<dbReference type="PROSITE" id="PS51736">
    <property type="entry name" value="RECOMBINASES_3"/>
    <property type="match status" value="1"/>
</dbReference>
<evidence type="ECO:0000256" key="1">
    <source>
        <dbReference type="SAM" id="MobiDB-lite"/>
    </source>
</evidence>
<dbReference type="InterPro" id="IPR006119">
    <property type="entry name" value="Resolv_N"/>
</dbReference>
<sequence>MIKEKQQSGIKLAKQKGKYRGRVKKYTDKHQGMNHAIELRKTTNKTVKEICAITGISQAAFYRRLKEMEKDNG</sequence>
<accession>A0ABS9U8S9</accession>
<feature type="compositionally biased region" description="Basic residues" evidence="1">
    <location>
        <begin position="13"/>
        <end position="24"/>
    </location>
</feature>
<organism evidence="3 4">
    <name type="scientific">Solibacillus palustris</name>
    <dbReference type="NCBI Taxonomy" id="2908203"/>
    <lineage>
        <taxon>Bacteria</taxon>
        <taxon>Bacillati</taxon>
        <taxon>Bacillota</taxon>
        <taxon>Bacilli</taxon>
        <taxon>Bacillales</taxon>
        <taxon>Caryophanaceae</taxon>
        <taxon>Solibacillus</taxon>
    </lineage>
</organism>
<reference evidence="3 4" key="1">
    <citation type="submission" date="2022-03" db="EMBL/GenBank/DDBJ databases">
        <authorList>
            <person name="Jo J.-H."/>
            <person name="Im W.-T."/>
        </authorList>
    </citation>
    <scope>NUCLEOTIDE SEQUENCE [LARGE SCALE GENOMIC DNA]</scope>
    <source>
        <strain evidence="3 4">MA9</strain>
    </source>
</reference>
<evidence type="ECO:0000313" key="4">
    <source>
        <dbReference type="Proteomes" id="UP001316087"/>
    </source>
</evidence>
<dbReference type="EMBL" id="JAKZFC010000001">
    <property type="protein sequence ID" value="MCH7320731.1"/>
    <property type="molecule type" value="Genomic_DNA"/>
</dbReference>
<gene>
    <name evidence="3" type="ORF">LZ480_02425</name>
</gene>
<dbReference type="Proteomes" id="UP001316087">
    <property type="component" value="Unassembled WGS sequence"/>
</dbReference>